<dbReference type="InterPro" id="IPR006050">
    <property type="entry name" value="DNA_photolyase_N"/>
</dbReference>
<dbReference type="InterPro" id="IPR014729">
    <property type="entry name" value="Rossmann-like_a/b/a_fold"/>
</dbReference>
<dbReference type="AlphaFoldDB" id="A0A1Y1IGL6"/>
<dbReference type="SUPFAM" id="SSF52425">
    <property type="entry name" value="Cryptochrome/photolyase, N-terminal domain"/>
    <property type="match status" value="1"/>
</dbReference>
<dbReference type="Proteomes" id="UP000054558">
    <property type="component" value="Unassembled WGS sequence"/>
</dbReference>
<dbReference type="Gene3D" id="1.25.40.80">
    <property type="match status" value="1"/>
</dbReference>
<feature type="compositionally biased region" description="Low complexity" evidence="4">
    <location>
        <begin position="252"/>
        <end position="270"/>
    </location>
</feature>
<dbReference type="GO" id="GO:0000719">
    <property type="term" value="P:photoreactive repair"/>
    <property type="evidence" value="ECO:0000318"/>
    <property type="project" value="GO_Central"/>
</dbReference>
<dbReference type="SUPFAM" id="SSF48173">
    <property type="entry name" value="Cryptochrome/photolyase FAD-binding domain"/>
    <property type="match status" value="1"/>
</dbReference>
<keyword evidence="3" id="KW-0285">Flavoprotein</keyword>
<keyword evidence="3" id="KW-0274">FAD</keyword>
<dbReference type="PROSITE" id="PS51645">
    <property type="entry name" value="PHR_CRY_ALPHA_BETA"/>
    <property type="match status" value="1"/>
</dbReference>
<dbReference type="InterPro" id="IPR002081">
    <property type="entry name" value="Cryptochrome/DNA_photolyase_1"/>
</dbReference>
<evidence type="ECO:0000256" key="4">
    <source>
        <dbReference type="SAM" id="MobiDB-lite"/>
    </source>
</evidence>
<dbReference type="Gene3D" id="3.40.50.300">
    <property type="entry name" value="P-loop containing nucleotide triphosphate hydrolases"/>
    <property type="match status" value="1"/>
</dbReference>
<organism evidence="6 7">
    <name type="scientific">Klebsormidium nitens</name>
    <name type="common">Green alga</name>
    <name type="synonym">Ulothrix nitens</name>
    <dbReference type="NCBI Taxonomy" id="105231"/>
    <lineage>
        <taxon>Eukaryota</taxon>
        <taxon>Viridiplantae</taxon>
        <taxon>Streptophyta</taxon>
        <taxon>Klebsormidiophyceae</taxon>
        <taxon>Klebsormidiales</taxon>
        <taxon>Klebsormidiaceae</taxon>
        <taxon>Klebsormidium</taxon>
    </lineage>
</organism>
<evidence type="ECO:0000256" key="1">
    <source>
        <dbReference type="ARBA" id="ARBA00005862"/>
    </source>
</evidence>
<dbReference type="GO" id="GO:0003904">
    <property type="term" value="F:deoxyribodipyrimidine photo-lyase activity"/>
    <property type="evidence" value="ECO:0000318"/>
    <property type="project" value="GO_Central"/>
</dbReference>
<accession>A0A1Y1IGL6</accession>
<comment type="cofactor">
    <cofactor evidence="3">
        <name>FAD</name>
        <dbReference type="ChEBI" id="CHEBI:57692"/>
    </cofactor>
    <text evidence="3">Binds 1 FAD per subunit.</text>
</comment>
<feature type="binding site" evidence="3">
    <location>
        <begin position="705"/>
        <end position="712"/>
    </location>
    <ligand>
        <name>FAD</name>
        <dbReference type="ChEBI" id="CHEBI:57692"/>
    </ligand>
</feature>
<dbReference type="EMBL" id="DF237332">
    <property type="protein sequence ID" value="GAQ87857.1"/>
    <property type="molecule type" value="Genomic_DNA"/>
</dbReference>
<keyword evidence="2" id="KW-0547">Nucleotide-binding</keyword>
<gene>
    <name evidence="6" type="ORF">KFL_003830070</name>
</gene>
<dbReference type="InterPro" id="IPR036155">
    <property type="entry name" value="Crypto/Photolyase_N_sf"/>
</dbReference>
<dbReference type="OrthoDB" id="435881at2759"/>
<dbReference type="Gene3D" id="3.40.50.620">
    <property type="entry name" value="HUPs"/>
    <property type="match status" value="1"/>
</dbReference>
<reference evidence="6 7" key="1">
    <citation type="journal article" date="2014" name="Nat. Commun.">
        <title>Klebsormidium flaccidum genome reveals primary factors for plant terrestrial adaptation.</title>
        <authorList>
            <person name="Hori K."/>
            <person name="Maruyama F."/>
            <person name="Fujisawa T."/>
            <person name="Togashi T."/>
            <person name="Yamamoto N."/>
            <person name="Seo M."/>
            <person name="Sato S."/>
            <person name="Yamada T."/>
            <person name="Mori H."/>
            <person name="Tajima N."/>
            <person name="Moriyama T."/>
            <person name="Ikeuchi M."/>
            <person name="Watanabe M."/>
            <person name="Wada H."/>
            <person name="Kobayashi K."/>
            <person name="Saito M."/>
            <person name="Masuda T."/>
            <person name="Sasaki-Sekimoto Y."/>
            <person name="Mashiguchi K."/>
            <person name="Awai K."/>
            <person name="Shimojima M."/>
            <person name="Masuda S."/>
            <person name="Iwai M."/>
            <person name="Nobusawa T."/>
            <person name="Narise T."/>
            <person name="Kondo S."/>
            <person name="Saito H."/>
            <person name="Sato R."/>
            <person name="Murakawa M."/>
            <person name="Ihara Y."/>
            <person name="Oshima-Yamada Y."/>
            <person name="Ohtaka K."/>
            <person name="Satoh M."/>
            <person name="Sonobe K."/>
            <person name="Ishii M."/>
            <person name="Ohtani R."/>
            <person name="Kanamori-Sato M."/>
            <person name="Honoki R."/>
            <person name="Miyazaki D."/>
            <person name="Mochizuki H."/>
            <person name="Umetsu J."/>
            <person name="Higashi K."/>
            <person name="Shibata D."/>
            <person name="Kamiya Y."/>
            <person name="Sato N."/>
            <person name="Nakamura Y."/>
            <person name="Tabata S."/>
            <person name="Ida S."/>
            <person name="Kurokawa K."/>
            <person name="Ohta H."/>
        </authorList>
    </citation>
    <scope>NUCLEOTIDE SEQUENCE [LARGE SCALE GENOMIC DNA]</scope>
    <source>
        <strain evidence="6 7">NIES-2285</strain>
    </source>
</reference>
<protein>
    <submittedName>
        <fullName evidence="6">Photolyase/cryptochrome</fullName>
    </submittedName>
</protein>
<dbReference type="SUPFAM" id="SSF52540">
    <property type="entry name" value="P-loop containing nucleoside triphosphate hydrolases"/>
    <property type="match status" value="1"/>
</dbReference>
<keyword evidence="6" id="KW-0456">Lyase</keyword>
<dbReference type="InterPro" id="IPR036134">
    <property type="entry name" value="Crypto/Photolyase_FAD-like_sf"/>
</dbReference>
<dbReference type="GO" id="GO:0071949">
    <property type="term" value="F:FAD binding"/>
    <property type="evidence" value="ECO:0000318"/>
    <property type="project" value="GO_Central"/>
</dbReference>
<evidence type="ECO:0000256" key="2">
    <source>
        <dbReference type="ARBA" id="ARBA00022741"/>
    </source>
</evidence>
<dbReference type="Pfam" id="PF04548">
    <property type="entry name" value="AIG1"/>
    <property type="match status" value="1"/>
</dbReference>
<dbReference type="InterPro" id="IPR006703">
    <property type="entry name" value="G_AIG1"/>
</dbReference>
<name>A0A1Y1IGL6_KLENI</name>
<sequence>MASVQECRGALVGAGPLTVLVVGPAGAGKSSTVNAVFGRHFLAAKPAEASAGRFKLEECVQTINGSKVVVLEASGLSKAKDVEELRKSLSKKRKTVDLVLLVEALQQAGSVDVASEMGAKFGAQLLNAAVPVFACGHVQEEADEESKALYAKRSAAVLAAFGANGAEVPSRVIPLELEGASVCEEGLKVVLEEMRRVRAQKTPAFVPATTMDADLKDLSLVMDHNMSVASFNAAPAFLPKQAPVKVVRAPTKEAAPAPPAKLAEAAPKAPVQQSFPAPPPNVAGAASISIAVQSAASMLAPALQAAAATQVKKLRNLRGGVPMIAPRSPIDCPAIKVTKTLVPARDAAASKTTMLSSAASSFAPVAAAVLAPSKPAANNKLMGLSAFPDMQKLRGGDFAGPAGAAAARNVSIVWFRNDLRVHDNEALAMAQQASSSIVPVYCFDPRDYGKSSSGFDKTGPYRAKFLIECVADLRKNLRERGSELVVRIGKPEEVLADLARKTGAKTLFAHQEVTHEELQSERKVCAALKDAGVQAKFFWGSTLYHIDDLPFKLESMPSNYAGFREQVKDLKVRKTAAALKTLKGLPKLSSVEVGKVPTLQDLGLDASKSTRHETGAQALIGGESEALDRLKSFVADATAGAKKAADNLNGANFSCKISPWLAMGCLSPRRMYEDLAASGGARAITATAQKSPSEDANGLSWLTFELLWRDFFRFITKKYGTANKSASTAASPASAMAVAV</sequence>
<dbReference type="InterPro" id="IPR027417">
    <property type="entry name" value="P-loop_NTPase"/>
</dbReference>
<dbReference type="Pfam" id="PF00875">
    <property type="entry name" value="DNA_photolyase"/>
    <property type="match status" value="1"/>
</dbReference>
<dbReference type="PANTHER" id="PTHR11455:SF2">
    <property type="entry name" value="BLUE-LIGHT PHOTORECEPTOR PHR2"/>
    <property type="match status" value="1"/>
</dbReference>
<dbReference type="GO" id="GO:0005525">
    <property type="term" value="F:GTP binding"/>
    <property type="evidence" value="ECO:0007669"/>
    <property type="project" value="InterPro"/>
</dbReference>
<feature type="binding site" evidence="3">
    <location>
        <begin position="654"/>
        <end position="658"/>
    </location>
    <ligand>
        <name>FAD</name>
        <dbReference type="ChEBI" id="CHEBI:57692"/>
    </ligand>
</feature>
<evidence type="ECO:0000259" key="5">
    <source>
        <dbReference type="PROSITE" id="PS51645"/>
    </source>
</evidence>
<feature type="domain" description="Photolyase/cryptochrome alpha/beta" evidence="5">
    <location>
        <begin position="409"/>
        <end position="543"/>
    </location>
</feature>
<dbReference type="STRING" id="105231.A0A1Y1IGL6"/>
<evidence type="ECO:0000256" key="3">
    <source>
        <dbReference type="PIRSR" id="PIRSR602081-1"/>
    </source>
</evidence>
<feature type="region of interest" description="Disordered" evidence="4">
    <location>
        <begin position="249"/>
        <end position="274"/>
    </location>
</feature>
<evidence type="ECO:0000313" key="7">
    <source>
        <dbReference type="Proteomes" id="UP000054558"/>
    </source>
</evidence>
<proteinExistence type="inferred from homology"/>
<evidence type="ECO:0000313" key="6">
    <source>
        <dbReference type="EMBL" id="GAQ87857.1"/>
    </source>
</evidence>
<comment type="similarity">
    <text evidence="1">Belongs to the DNA photolyase class-1 family.</text>
</comment>
<dbReference type="PANTHER" id="PTHR11455">
    <property type="entry name" value="CRYPTOCHROME"/>
    <property type="match status" value="1"/>
</dbReference>
<keyword evidence="7" id="KW-1185">Reference proteome</keyword>
<dbReference type="GO" id="GO:0003677">
    <property type="term" value="F:DNA binding"/>
    <property type="evidence" value="ECO:0000318"/>
    <property type="project" value="GO_Central"/>
</dbReference>